<dbReference type="SUPFAM" id="SSF50911">
    <property type="entry name" value="Mannose 6-phosphate receptor domain"/>
    <property type="match status" value="1"/>
</dbReference>
<evidence type="ECO:0000256" key="1">
    <source>
        <dbReference type="ARBA" id="ARBA00022729"/>
    </source>
</evidence>
<dbReference type="PROSITE" id="PS51914">
    <property type="entry name" value="MRH"/>
    <property type="match status" value="1"/>
</dbReference>
<evidence type="ECO:0000256" key="3">
    <source>
        <dbReference type="SAM" id="SignalP"/>
    </source>
</evidence>
<dbReference type="InterPro" id="IPR009011">
    <property type="entry name" value="Man6P_isomerase_rcpt-bd_dom_sf"/>
</dbReference>
<dbReference type="Proteomes" id="UP001165289">
    <property type="component" value="Unassembled WGS sequence"/>
</dbReference>
<gene>
    <name evidence="5" type="ORF">LOD99_5956</name>
</gene>
<feature type="chain" id="PRO_5043619550" description="MRH domain-containing protein" evidence="3">
    <location>
        <begin position="17"/>
        <end position="171"/>
    </location>
</feature>
<dbReference type="InterPro" id="IPR044865">
    <property type="entry name" value="MRH_dom"/>
</dbReference>
<proteinExistence type="predicted"/>
<sequence length="171" mass="18833">MYCIILILILVPLANGANYNCSSQTPCSCNLKGVGNMNLTGVKFHNNQTYVESFGFDGFRYRYYPCGAGGPWGNGDCKKGDTTCQYTGDEGYFSLGTAVRYVISQAVSDKHMPYVSFSYYGGTKGRASTVEIICDPASSVDKLQFMGEYPTHAYNFKLNTVKFCPNISPLF</sequence>
<protein>
    <recommendedName>
        <fullName evidence="4">MRH domain-containing protein</fullName>
    </recommendedName>
</protein>
<feature type="signal peptide" evidence="3">
    <location>
        <begin position="1"/>
        <end position="16"/>
    </location>
</feature>
<organism evidence="5 6">
    <name type="scientific">Oopsacas minuta</name>
    <dbReference type="NCBI Taxonomy" id="111878"/>
    <lineage>
        <taxon>Eukaryota</taxon>
        <taxon>Metazoa</taxon>
        <taxon>Porifera</taxon>
        <taxon>Hexactinellida</taxon>
        <taxon>Hexasterophora</taxon>
        <taxon>Lyssacinosida</taxon>
        <taxon>Leucopsacidae</taxon>
        <taxon>Oopsacas</taxon>
    </lineage>
</organism>
<evidence type="ECO:0000259" key="4">
    <source>
        <dbReference type="PROSITE" id="PS51914"/>
    </source>
</evidence>
<evidence type="ECO:0000256" key="2">
    <source>
        <dbReference type="ARBA" id="ARBA00023157"/>
    </source>
</evidence>
<keyword evidence="6" id="KW-1185">Reference proteome</keyword>
<dbReference type="AlphaFoldDB" id="A0AAV7JN77"/>
<comment type="caution">
    <text evidence="5">The sequence shown here is derived from an EMBL/GenBank/DDBJ whole genome shotgun (WGS) entry which is preliminary data.</text>
</comment>
<evidence type="ECO:0000313" key="5">
    <source>
        <dbReference type="EMBL" id="KAI6650277.1"/>
    </source>
</evidence>
<evidence type="ECO:0000313" key="6">
    <source>
        <dbReference type="Proteomes" id="UP001165289"/>
    </source>
</evidence>
<reference evidence="5 6" key="1">
    <citation type="journal article" date="2023" name="BMC Biol.">
        <title>The compact genome of the sponge Oopsacas minuta (Hexactinellida) is lacking key metazoan core genes.</title>
        <authorList>
            <person name="Santini S."/>
            <person name="Schenkelaars Q."/>
            <person name="Jourda C."/>
            <person name="Duchesne M."/>
            <person name="Belahbib H."/>
            <person name="Rocher C."/>
            <person name="Selva M."/>
            <person name="Riesgo A."/>
            <person name="Vervoort M."/>
            <person name="Leys S.P."/>
            <person name="Kodjabachian L."/>
            <person name="Le Bivic A."/>
            <person name="Borchiellini C."/>
            <person name="Claverie J.M."/>
            <person name="Renard E."/>
        </authorList>
    </citation>
    <scope>NUCLEOTIDE SEQUENCE [LARGE SCALE GENOMIC DNA]</scope>
    <source>
        <strain evidence="5">SPO-2</strain>
    </source>
</reference>
<name>A0AAV7JN77_9METZ</name>
<keyword evidence="1 3" id="KW-0732">Signal</keyword>
<keyword evidence="2" id="KW-1015">Disulfide bond</keyword>
<dbReference type="EMBL" id="JAKMXF010000312">
    <property type="protein sequence ID" value="KAI6650277.1"/>
    <property type="molecule type" value="Genomic_DNA"/>
</dbReference>
<dbReference type="Gene3D" id="2.70.130.10">
    <property type="entry name" value="Mannose-6-phosphate receptor binding domain"/>
    <property type="match status" value="1"/>
</dbReference>
<feature type="domain" description="MRH" evidence="4">
    <location>
        <begin position="25"/>
        <end position="166"/>
    </location>
</feature>
<accession>A0AAV7JN77</accession>